<feature type="chain" id="PRO_5028931359" evidence="1">
    <location>
        <begin position="21"/>
        <end position="259"/>
    </location>
</feature>
<dbReference type="AlphaFoldDB" id="A0A7D4UD32"/>
<dbReference type="Pfam" id="PF22252">
    <property type="entry name" value="PNGase_F-II_N"/>
    <property type="match status" value="1"/>
</dbReference>
<feature type="signal peptide" evidence="1">
    <location>
        <begin position="1"/>
        <end position="20"/>
    </location>
</feature>
<dbReference type="InterPro" id="IPR005901">
    <property type="entry name" value="GLPGLI"/>
</dbReference>
<name>A0A7D4UD32_9SPHI</name>
<accession>A0A7D4UD32</accession>
<evidence type="ECO:0000313" key="2">
    <source>
        <dbReference type="EMBL" id="QKJ32238.1"/>
    </source>
</evidence>
<sequence length="259" mass="28404">MKKISIAIICILTCFSGVFAQQARFTVNGTIEFDKTVNAYALIRKGQITGKFASGNERDLLEQYQVSNPQFKTLKSTLSFAGNKTLFTPVDRSSVKGQGFEIPSSAQNNIVYTDHTAGTVTIQKDIMGDNFLLSDSTRKIKWKITGETREIAGYPCRRANGLMMDSIYVVAFFTEKIHVQGGPESFDGLPGMILEVALPHDNITWKATKVTDMVIATDVVKPPKTGKKVDATGLMEVLKGITNNRPPAQAGVIMKAYLL</sequence>
<protein>
    <submittedName>
        <fullName evidence="2">GLPGLI family protein</fullName>
    </submittedName>
</protein>
<dbReference type="KEGG" id="mmab:HQ865_21560"/>
<dbReference type="Proteomes" id="UP000505355">
    <property type="component" value="Chromosome"/>
</dbReference>
<dbReference type="NCBIfam" id="TIGR01200">
    <property type="entry name" value="GLPGLI"/>
    <property type="match status" value="1"/>
</dbReference>
<reference evidence="2 3" key="1">
    <citation type="submission" date="2020-05" db="EMBL/GenBank/DDBJ databases">
        <title>Mucilaginibacter mali sp. nov.</title>
        <authorList>
            <person name="Kim H.S."/>
            <person name="Lee K.C."/>
            <person name="Suh M.K."/>
            <person name="Kim J.-S."/>
            <person name="Han K.-I."/>
            <person name="Eom M.K."/>
            <person name="Shin Y.K."/>
            <person name="Lee J.-S."/>
        </authorList>
    </citation>
    <scope>NUCLEOTIDE SEQUENCE [LARGE SCALE GENOMIC DNA]</scope>
    <source>
        <strain evidence="2 3">G2-14</strain>
    </source>
</reference>
<gene>
    <name evidence="2" type="ORF">HQ865_21560</name>
</gene>
<proteinExistence type="predicted"/>
<keyword evidence="3" id="KW-1185">Reference proteome</keyword>
<evidence type="ECO:0000256" key="1">
    <source>
        <dbReference type="SAM" id="SignalP"/>
    </source>
</evidence>
<evidence type="ECO:0000313" key="3">
    <source>
        <dbReference type="Proteomes" id="UP000505355"/>
    </source>
</evidence>
<organism evidence="2 3">
    <name type="scientific">Mucilaginibacter mali</name>
    <dbReference type="NCBI Taxonomy" id="2740462"/>
    <lineage>
        <taxon>Bacteria</taxon>
        <taxon>Pseudomonadati</taxon>
        <taxon>Bacteroidota</taxon>
        <taxon>Sphingobacteriia</taxon>
        <taxon>Sphingobacteriales</taxon>
        <taxon>Sphingobacteriaceae</taxon>
        <taxon>Mucilaginibacter</taxon>
    </lineage>
</organism>
<keyword evidence="1" id="KW-0732">Signal</keyword>
<dbReference type="RefSeq" id="WP_173416889.1">
    <property type="nucleotide sequence ID" value="NZ_CP054139.1"/>
</dbReference>
<dbReference type="EMBL" id="CP054139">
    <property type="protein sequence ID" value="QKJ32238.1"/>
    <property type="molecule type" value="Genomic_DNA"/>
</dbReference>